<evidence type="ECO:0000256" key="12">
    <source>
        <dbReference type="ARBA" id="ARBA00023128"/>
    </source>
</evidence>
<keyword evidence="6" id="KW-0679">Respiratory chain</keyword>
<dbReference type="PANTHER" id="PTHR11435">
    <property type="entry name" value="NADH UBIQUINONE OXIDOREDUCTASE SUBUNIT ND6"/>
    <property type="match status" value="1"/>
</dbReference>
<feature type="transmembrane region" description="Helical" evidence="16">
    <location>
        <begin position="46"/>
        <end position="66"/>
    </location>
</feature>
<gene>
    <name evidence="17" type="primary">nad6</name>
</gene>
<dbReference type="GO" id="GO:0008137">
    <property type="term" value="F:NADH dehydrogenase (ubiquinone) activity"/>
    <property type="evidence" value="ECO:0007669"/>
    <property type="project" value="UniProtKB-EC"/>
</dbReference>
<organism evidence="17">
    <name type="scientific">Dicronocephalus adamsi</name>
    <dbReference type="NCBI Taxonomy" id="1207179"/>
    <lineage>
        <taxon>Eukaryota</taxon>
        <taxon>Metazoa</taxon>
        <taxon>Ecdysozoa</taxon>
        <taxon>Arthropoda</taxon>
        <taxon>Hexapoda</taxon>
        <taxon>Insecta</taxon>
        <taxon>Pterygota</taxon>
        <taxon>Neoptera</taxon>
        <taxon>Endopterygota</taxon>
        <taxon>Coleoptera</taxon>
        <taxon>Polyphaga</taxon>
        <taxon>Scarabaeiformia</taxon>
        <taxon>Scarabaeidae</taxon>
        <taxon>Cetoniinae</taxon>
        <taxon>Dicronocephalus</taxon>
    </lineage>
</organism>
<keyword evidence="7 16" id="KW-0812">Transmembrane</keyword>
<evidence type="ECO:0000256" key="1">
    <source>
        <dbReference type="ARBA" id="ARBA00004225"/>
    </source>
</evidence>
<dbReference type="EMBL" id="OK012569">
    <property type="protein sequence ID" value="UCU57953.1"/>
    <property type="molecule type" value="Genomic_DNA"/>
</dbReference>
<keyword evidence="11" id="KW-0520">NAD</keyword>
<comment type="similarity">
    <text evidence="2">Belongs to the complex I subunit 6 family.</text>
</comment>
<comment type="catalytic activity">
    <reaction evidence="15">
        <text>a ubiquinone + NADH + 5 H(+)(in) = a ubiquinol + NAD(+) + 4 H(+)(out)</text>
        <dbReference type="Rhea" id="RHEA:29091"/>
        <dbReference type="Rhea" id="RHEA-COMP:9565"/>
        <dbReference type="Rhea" id="RHEA-COMP:9566"/>
        <dbReference type="ChEBI" id="CHEBI:15378"/>
        <dbReference type="ChEBI" id="CHEBI:16389"/>
        <dbReference type="ChEBI" id="CHEBI:17976"/>
        <dbReference type="ChEBI" id="CHEBI:57540"/>
        <dbReference type="ChEBI" id="CHEBI:57945"/>
        <dbReference type="EC" id="7.1.1.2"/>
    </reaction>
</comment>
<evidence type="ECO:0000256" key="10">
    <source>
        <dbReference type="ARBA" id="ARBA00022989"/>
    </source>
</evidence>
<evidence type="ECO:0000256" key="11">
    <source>
        <dbReference type="ARBA" id="ARBA00023027"/>
    </source>
</evidence>
<evidence type="ECO:0000256" key="4">
    <source>
        <dbReference type="ARBA" id="ARBA00021095"/>
    </source>
</evidence>
<evidence type="ECO:0000256" key="5">
    <source>
        <dbReference type="ARBA" id="ARBA00022448"/>
    </source>
</evidence>
<accession>A0A8K1JWE7</accession>
<evidence type="ECO:0000256" key="2">
    <source>
        <dbReference type="ARBA" id="ARBA00005698"/>
    </source>
</evidence>
<feature type="transmembrane region" description="Helical" evidence="16">
    <location>
        <begin position="131"/>
        <end position="155"/>
    </location>
</feature>
<reference evidence="17" key="1">
    <citation type="submission" date="2021-09" db="EMBL/GenBank/DDBJ databases">
        <title>The mitochondrial genomes of Dicronocephalus adamsi (Coleoptera, Scarabaeidae) and phylogenetic implications.</title>
        <authorList>
            <person name="Song N."/>
        </authorList>
    </citation>
    <scope>NUCLEOTIDE SEQUENCE</scope>
</reference>
<evidence type="ECO:0000256" key="16">
    <source>
        <dbReference type="SAM" id="Phobius"/>
    </source>
</evidence>
<keyword evidence="8" id="KW-1278">Translocase</keyword>
<evidence type="ECO:0000256" key="14">
    <source>
        <dbReference type="ARBA" id="ARBA00031019"/>
    </source>
</evidence>
<keyword evidence="5" id="KW-0813">Transport</keyword>
<keyword evidence="9" id="KW-0249">Electron transport</keyword>
<evidence type="ECO:0000256" key="13">
    <source>
        <dbReference type="ARBA" id="ARBA00023136"/>
    </source>
</evidence>
<protein>
    <recommendedName>
        <fullName evidence="4">NADH-ubiquinone oxidoreductase chain 6</fullName>
        <ecNumber evidence="3">7.1.1.2</ecNumber>
    </recommendedName>
    <alternativeName>
        <fullName evidence="14">NADH dehydrogenase subunit 6</fullName>
    </alternativeName>
</protein>
<geneLocation type="mitochondrion" evidence="17"/>
<evidence type="ECO:0000256" key="9">
    <source>
        <dbReference type="ARBA" id="ARBA00022982"/>
    </source>
</evidence>
<evidence type="ECO:0000256" key="8">
    <source>
        <dbReference type="ARBA" id="ARBA00022967"/>
    </source>
</evidence>
<keyword evidence="12 17" id="KW-0496">Mitochondrion</keyword>
<evidence type="ECO:0000256" key="7">
    <source>
        <dbReference type="ARBA" id="ARBA00022692"/>
    </source>
</evidence>
<sequence>MMVLMFISLTSSIMLLFLTHPLSMGMTLLTQTIIVALTMGLFNLNFWYSYIMFLIMIGGMLVLFIYMTSVASNEKFKFSIKITVMSIMSITFMMLILMLIDFYYININNLYEESWLLTNTYTLSLNKFLNFPMMMILLLMIIYLLITLIAIVKITNIKQGPLRHMN</sequence>
<name>A0A8K1JWE7_9SCAR</name>
<evidence type="ECO:0000256" key="3">
    <source>
        <dbReference type="ARBA" id="ARBA00012944"/>
    </source>
</evidence>
<evidence type="ECO:0000256" key="15">
    <source>
        <dbReference type="ARBA" id="ARBA00049551"/>
    </source>
</evidence>
<evidence type="ECO:0000313" key="17">
    <source>
        <dbReference type="EMBL" id="UCU57953.1"/>
    </source>
</evidence>
<dbReference type="GO" id="GO:0031966">
    <property type="term" value="C:mitochondrial membrane"/>
    <property type="evidence" value="ECO:0007669"/>
    <property type="project" value="UniProtKB-SubCell"/>
</dbReference>
<proteinExistence type="inferred from homology"/>
<keyword evidence="10 16" id="KW-1133">Transmembrane helix</keyword>
<evidence type="ECO:0000256" key="6">
    <source>
        <dbReference type="ARBA" id="ARBA00022660"/>
    </source>
</evidence>
<dbReference type="AlphaFoldDB" id="A0A8K1JWE7"/>
<comment type="subcellular location">
    <subcellularLocation>
        <location evidence="1">Mitochondrion membrane</location>
        <topology evidence="1">Multi-pass membrane protein</topology>
    </subcellularLocation>
</comment>
<feature type="transmembrane region" description="Helical" evidence="16">
    <location>
        <begin position="78"/>
        <end position="105"/>
    </location>
</feature>
<dbReference type="EC" id="7.1.1.2" evidence="3"/>
<keyword evidence="13 16" id="KW-0472">Membrane</keyword>
<dbReference type="InterPro" id="IPR050269">
    <property type="entry name" value="ComplexI_Subunit6"/>
</dbReference>
<dbReference type="PANTHER" id="PTHR11435:SF1">
    <property type="entry name" value="NADH-UBIQUINONE OXIDOREDUCTASE CHAIN 6"/>
    <property type="match status" value="1"/>
</dbReference>